<feature type="binding site" evidence="7">
    <location>
        <position position="139"/>
    </location>
    <ligand>
        <name>Zn(2+)</name>
        <dbReference type="ChEBI" id="CHEBI:29105"/>
    </ligand>
</feature>
<dbReference type="GO" id="GO:0045892">
    <property type="term" value="P:negative regulation of DNA-templated transcription"/>
    <property type="evidence" value="ECO:0007669"/>
    <property type="project" value="TreeGrafter"/>
</dbReference>
<comment type="cofactor">
    <cofactor evidence="8">
        <name>Mn(2+)</name>
        <dbReference type="ChEBI" id="CHEBI:29035"/>
    </cofactor>
    <cofactor evidence="8">
        <name>Fe(2+)</name>
        <dbReference type="ChEBI" id="CHEBI:29033"/>
    </cofactor>
    <text evidence="8">Binds 1 Mn(2+) or Fe(2+) ion per subunit.</text>
</comment>
<reference evidence="10" key="2">
    <citation type="submission" date="2015-08" db="EMBL/GenBank/DDBJ databases">
        <title>Draft Genome Sequence of a Heterotrophic Facultative Anaerobic Bacterium Ardenticatena maritima Strain 110S.</title>
        <authorList>
            <person name="Kawaichi S."/>
            <person name="Yoshida T."/>
            <person name="Sako Y."/>
            <person name="Nakamura R."/>
        </authorList>
    </citation>
    <scope>NUCLEOTIDE SEQUENCE [LARGE SCALE GENOMIC DNA]</scope>
    <source>
        <strain evidence="10">110S</strain>
    </source>
</reference>
<protein>
    <submittedName>
        <fullName evidence="9">Fur family transcriptional regulator, peroxide stress response regulator</fullName>
    </submittedName>
</protein>
<keyword evidence="6" id="KW-0804">Transcription</keyword>
<dbReference type="InParanoid" id="A0A0M9UDU4"/>
<keyword evidence="3 7" id="KW-0862">Zinc</keyword>
<keyword evidence="7" id="KW-0479">Metal-binding</keyword>
<evidence type="ECO:0000256" key="1">
    <source>
        <dbReference type="ARBA" id="ARBA00007957"/>
    </source>
</evidence>
<evidence type="ECO:0000313" key="9">
    <source>
        <dbReference type="EMBL" id="GAP64340.1"/>
    </source>
</evidence>
<sequence>MTPTAEDQELIQRLQAANMRVTPQRLLVWRTVRAMRGHPTAQDVYARIHAEHPTLGLATVYNTLDLFTQLGLLRAFDTGGVVRYDTHTDAHINLICDVCGRIEDIHIPESATWRRMIEEQSGYEVHGHIFDVHGRCPTCQAANQEADNDHKDA</sequence>
<dbReference type="Proteomes" id="UP000037784">
    <property type="component" value="Unassembled WGS sequence"/>
</dbReference>
<dbReference type="SUPFAM" id="SSF46785">
    <property type="entry name" value="Winged helix' DNA-binding domain"/>
    <property type="match status" value="1"/>
</dbReference>
<dbReference type="GO" id="GO:0000976">
    <property type="term" value="F:transcription cis-regulatory region binding"/>
    <property type="evidence" value="ECO:0007669"/>
    <property type="project" value="TreeGrafter"/>
</dbReference>
<dbReference type="InterPro" id="IPR036388">
    <property type="entry name" value="WH-like_DNA-bd_sf"/>
</dbReference>
<feature type="binding site" evidence="8">
    <location>
        <position position="128"/>
    </location>
    <ligand>
        <name>Fe cation</name>
        <dbReference type="ChEBI" id="CHEBI:24875"/>
    </ligand>
</feature>
<evidence type="ECO:0000256" key="2">
    <source>
        <dbReference type="ARBA" id="ARBA00022491"/>
    </source>
</evidence>
<evidence type="ECO:0000256" key="5">
    <source>
        <dbReference type="ARBA" id="ARBA00023125"/>
    </source>
</evidence>
<reference evidence="9 10" key="1">
    <citation type="journal article" date="2015" name="Genome Announc.">
        <title>Draft Genome Sequence of a Heterotrophic Facultative Anaerobic Thermophilic Bacterium, Ardenticatena maritima Strain 110ST.</title>
        <authorList>
            <person name="Kawaichi S."/>
            <person name="Yoshida T."/>
            <person name="Sako Y."/>
            <person name="Nakamura R."/>
        </authorList>
    </citation>
    <scope>NUCLEOTIDE SEQUENCE [LARGE SCALE GENOMIC DNA]</scope>
    <source>
        <strain evidence="9 10">110S</strain>
    </source>
</reference>
<dbReference type="Gene3D" id="1.10.10.10">
    <property type="entry name" value="Winged helix-like DNA-binding domain superfamily/Winged helix DNA-binding domain"/>
    <property type="match status" value="1"/>
</dbReference>
<evidence type="ECO:0000256" key="6">
    <source>
        <dbReference type="ARBA" id="ARBA00023163"/>
    </source>
</evidence>
<evidence type="ECO:0000256" key="3">
    <source>
        <dbReference type="ARBA" id="ARBA00022833"/>
    </source>
</evidence>
<comment type="cofactor">
    <cofactor evidence="7">
        <name>Zn(2+)</name>
        <dbReference type="ChEBI" id="CHEBI:29105"/>
    </cofactor>
    <text evidence="7">Binds 1 zinc ion per subunit.</text>
</comment>
<feature type="binding site" evidence="7">
    <location>
        <position position="136"/>
    </location>
    <ligand>
        <name>Zn(2+)</name>
        <dbReference type="ChEBI" id="CHEBI:29105"/>
    </ligand>
</feature>
<dbReference type="EMBL" id="BBZA01000245">
    <property type="protein sequence ID" value="GAP64340.1"/>
    <property type="molecule type" value="Genomic_DNA"/>
</dbReference>
<evidence type="ECO:0000256" key="4">
    <source>
        <dbReference type="ARBA" id="ARBA00023015"/>
    </source>
</evidence>
<name>A0A0M9UDU4_9CHLR</name>
<keyword evidence="8" id="KW-0408">Iron</keyword>
<dbReference type="GO" id="GO:0008270">
    <property type="term" value="F:zinc ion binding"/>
    <property type="evidence" value="ECO:0007669"/>
    <property type="project" value="TreeGrafter"/>
</dbReference>
<keyword evidence="10" id="KW-1185">Reference proteome</keyword>
<dbReference type="OrthoDB" id="8659436at2"/>
<dbReference type="Pfam" id="PF01475">
    <property type="entry name" value="FUR"/>
    <property type="match status" value="1"/>
</dbReference>
<dbReference type="FunCoup" id="A0A0M9UDU4">
    <property type="interactions" value="254"/>
</dbReference>
<evidence type="ECO:0000256" key="7">
    <source>
        <dbReference type="PIRSR" id="PIRSR602481-1"/>
    </source>
</evidence>
<evidence type="ECO:0000313" key="10">
    <source>
        <dbReference type="Proteomes" id="UP000037784"/>
    </source>
</evidence>
<feature type="binding site" evidence="7">
    <location>
        <position position="99"/>
    </location>
    <ligand>
        <name>Zn(2+)</name>
        <dbReference type="ChEBI" id="CHEBI:29105"/>
    </ligand>
</feature>
<gene>
    <name evidence="9" type="primary">perR</name>
    <name evidence="9" type="ORF">ARMA_2763</name>
</gene>
<dbReference type="InterPro" id="IPR043135">
    <property type="entry name" value="Fur_C"/>
</dbReference>
<organism evidence="9 10">
    <name type="scientific">Ardenticatena maritima</name>
    <dbReference type="NCBI Taxonomy" id="872965"/>
    <lineage>
        <taxon>Bacteria</taxon>
        <taxon>Bacillati</taxon>
        <taxon>Chloroflexota</taxon>
        <taxon>Ardenticatenia</taxon>
        <taxon>Ardenticatenales</taxon>
        <taxon>Ardenticatenaceae</taxon>
        <taxon>Ardenticatena</taxon>
    </lineage>
</organism>
<dbReference type="RefSeq" id="WP_054494035.1">
    <property type="nucleotide sequence ID" value="NZ_BBZA01000245.1"/>
</dbReference>
<dbReference type="AlphaFoldDB" id="A0A0M9UDU4"/>
<keyword evidence="2" id="KW-0678">Repressor</keyword>
<evidence type="ECO:0000256" key="8">
    <source>
        <dbReference type="PIRSR" id="PIRSR602481-2"/>
    </source>
</evidence>
<dbReference type="PANTHER" id="PTHR33202:SF7">
    <property type="entry name" value="FERRIC UPTAKE REGULATION PROTEIN"/>
    <property type="match status" value="1"/>
</dbReference>
<dbReference type="InterPro" id="IPR036390">
    <property type="entry name" value="WH_DNA-bd_sf"/>
</dbReference>
<keyword evidence="5" id="KW-0238">DNA-binding</keyword>
<dbReference type="GO" id="GO:1900376">
    <property type="term" value="P:regulation of secondary metabolite biosynthetic process"/>
    <property type="evidence" value="ECO:0007669"/>
    <property type="project" value="TreeGrafter"/>
</dbReference>
<dbReference type="InterPro" id="IPR002481">
    <property type="entry name" value="FUR"/>
</dbReference>
<dbReference type="PANTHER" id="PTHR33202">
    <property type="entry name" value="ZINC UPTAKE REGULATION PROTEIN"/>
    <property type="match status" value="1"/>
</dbReference>
<dbReference type="CDD" id="cd07153">
    <property type="entry name" value="Fur_like"/>
    <property type="match status" value="1"/>
</dbReference>
<accession>A0A0M9UDU4</accession>
<dbReference type="GO" id="GO:0003700">
    <property type="term" value="F:DNA-binding transcription factor activity"/>
    <property type="evidence" value="ECO:0007669"/>
    <property type="project" value="InterPro"/>
</dbReference>
<feature type="binding site" evidence="7">
    <location>
        <position position="96"/>
    </location>
    <ligand>
        <name>Zn(2+)</name>
        <dbReference type="ChEBI" id="CHEBI:29105"/>
    </ligand>
</feature>
<comment type="caution">
    <text evidence="9">The sequence shown here is derived from an EMBL/GenBank/DDBJ whole genome shotgun (WGS) entry which is preliminary data.</text>
</comment>
<proteinExistence type="inferred from homology"/>
<comment type="similarity">
    <text evidence="1">Belongs to the Fur family.</text>
</comment>
<keyword evidence="4" id="KW-0805">Transcription regulation</keyword>
<dbReference type="Gene3D" id="3.30.1490.190">
    <property type="match status" value="1"/>
</dbReference>